<dbReference type="InterPro" id="IPR016137">
    <property type="entry name" value="RGS"/>
</dbReference>
<feature type="domain" description="RGS" evidence="4">
    <location>
        <begin position="541"/>
        <end position="657"/>
    </location>
</feature>
<evidence type="ECO:0008006" key="8">
    <source>
        <dbReference type="Google" id="ProtNLM"/>
    </source>
</evidence>
<feature type="non-terminal residue" evidence="6">
    <location>
        <position position="920"/>
    </location>
</feature>
<feature type="region of interest" description="Disordered" evidence="2">
    <location>
        <begin position="64"/>
        <end position="91"/>
    </location>
</feature>
<dbReference type="InterPro" id="IPR024066">
    <property type="entry name" value="RGS_subdom1/3"/>
</dbReference>
<proteinExistence type="predicted"/>
<dbReference type="SUPFAM" id="SSF54236">
    <property type="entry name" value="Ubiquitin-like"/>
    <property type="match status" value="2"/>
</dbReference>
<evidence type="ECO:0000256" key="2">
    <source>
        <dbReference type="SAM" id="MobiDB-lite"/>
    </source>
</evidence>
<evidence type="ECO:0000259" key="4">
    <source>
        <dbReference type="PROSITE" id="PS50132"/>
    </source>
</evidence>
<name>A0ABP0V6W0_9BRYO</name>
<dbReference type="SUPFAM" id="SSF50729">
    <property type="entry name" value="PH domain-like"/>
    <property type="match status" value="1"/>
</dbReference>
<feature type="domain" description="RBD" evidence="5">
    <location>
        <begin position="805"/>
        <end position="875"/>
    </location>
</feature>
<feature type="region of interest" description="Disordered" evidence="2">
    <location>
        <begin position="736"/>
        <end position="763"/>
    </location>
</feature>
<dbReference type="Pfam" id="PF00595">
    <property type="entry name" value="PDZ"/>
    <property type="match status" value="1"/>
</dbReference>
<dbReference type="Gene3D" id="2.30.42.10">
    <property type="match status" value="1"/>
</dbReference>
<feature type="compositionally biased region" description="Polar residues" evidence="2">
    <location>
        <begin position="363"/>
        <end position="375"/>
    </location>
</feature>
<comment type="caution">
    <text evidence="6">The sequence shown here is derived from an EMBL/GenBank/DDBJ whole genome shotgun (WGS) entry which is preliminary data.</text>
</comment>
<dbReference type="InterPro" id="IPR046995">
    <property type="entry name" value="RGS10/12/14-like"/>
</dbReference>
<dbReference type="PANTHER" id="PTHR45945">
    <property type="entry name" value="REGULATOR OF G-PROTEIN SIGNALING LOCO"/>
    <property type="match status" value="1"/>
</dbReference>
<dbReference type="InterPro" id="IPR011993">
    <property type="entry name" value="PH-like_dom_sf"/>
</dbReference>
<dbReference type="PROSITE" id="PS50132">
    <property type="entry name" value="RGS"/>
    <property type="match status" value="1"/>
</dbReference>
<dbReference type="PROSITE" id="PS50106">
    <property type="entry name" value="PDZ"/>
    <property type="match status" value="1"/>
</dbReference>
<gene>
    <name evidence="6" type="ORF">CSSPJE1EN1_LOCUS25496</name>
</gene>
<feature type="domain" description="PDZ" evidence="3">
    <location>
        <begin position="17"/>
        <end position="59"/>
    </location>
</feature>
<dbReference type="Proteomes" id="UP001497444">
    <property type="component" value="Unassembled WGS sequence"/>
</dbReference>
<dbReference type="CDD" id="cd01817">
    <property type="entry name" value="RBD1_RGS12_like"/>
    <property type="match status" value="1"/>
</dbReference>
<dbReference type="InterPro" id="IPR003116">
    <property type="entry name" value="RBD_dom"/>
</dbReference>
<dbReference type="Gene3D" id="1.10.196.10">
    <property type="match status" value="1"/>
</dbReference>
<evidence type="ECO:0000313" key="7">
    <source>
        <dbReference type="Proteomes" id="UP001497444"/>
    </source>
</evidence>
<evidence type="ECO:0000259" key="5">
    <source>
        <dbReference type="PROSITE" id="PS50898"/>
    </source>
</evidence>
<dbReference type="PANTHER" id="PTHR45945:SF3">
    <property type="entry name" value="REGULATOR OF G-PROTEIN SIGNALING LOCO"/>
    <property type="match status" value="1"/>
</dbReference>
<dbReference type="InterPro" id="IPR044926">
    <property type="entry name" value="RGS_subdomain_2"/>
</dbReference>
<sequence length="920" mass="104372">EKPCILTQVKGEASLVGLKSGDYLKSVNGENVSKMSHNDVVQLITASNGILRLKIIENCNYNASNSDDSEFDHKDLSSQRPRYPYRHRKTTNCSNSIPKQCLSSHNYHHHYHNHHNRPPFDRRTRRKEVKRDQMRSNEALLDLLLQQRLQQIDNSLSESDDREPVSHCEQKQTAPNVQAIIGYLGTIEMPKDSTIDSIIIGNCIRRIRNENKVHTTILLAVYPESIILANIEGQMIAEFAAENLISCGICADDQNYFGLITTVFNEINCENDSQPVQHESSYSCHVFVTTPTTHQVHYRTAIDFGIKCTLDPITSNCLEFPESSDPILRVIVGLYRNRFGCAPPALANINAAHSSSNSDSGIHETQFTNIPPNSPSLVNQNQSKNSYDCSYDCSYNTKQLEQQLNQCNMRQIAHKFFKIKYHSQQTDNSNSKLIKQLTNHPLNQTYLNSEAHKSINLKDNFLNNDKLEAQSMANSSKLNSDYFIKSIVSIVDKITQGYECDTKSSMSLEGMAPMSDSVSASASVVSERPIDVGWVGGWATDFEKLLTDNIGLMVFADFLRKEFSYENLQFWISCQQFKKLTNEQEMKREATNIFDKHLCIGAPEAVNVDSHARLVAEKNLDDPNEQLFALAEKQIFNLMKFDCYQRFLKSDLYKECVILELQGKSLPYENQIDNKSNNYEYKPVLSVTQVLRNKKKSLIPWPKRKTYKTQAKNTQKEMCAKQPIIRKLSDSLSKMRSTSKTLDDQMSTTSADRSDLTGSQSSITSSKQIDQINAAFALSKSIESINESNFNFNQISGHCNRDNCRLSRVILPDRSQTVVSLTNGEKIGQTLQKLLDKRKLKYSAFDAFVTGCEKPLDQNLEASQLGCNEIRVEQRVLFQLDFPNKEIIGIKSKPSKLCGDVLHPILNKYGYKLEHVVLQV</sequence>
<dbReference type="SUPFAM" id="SSF50156">
    <property type="entry name" value="PDZ domain-like"/>
    <property type="match status" value="1"/>
</dbReference>
<keyword evidence="7" id="KW-1185">Reference proteome</keyword>
<accession>A0ABP0V6W0</accession>
<reference evidence="6" key="1">
    <citation type="submission" date="2024-02" db="EMBL/GenBank/DDBJ databases">
        <authorList>
            <consortium name="ELIXIR-Norway"/>
            <consortium name="Elixir Norway"/>
        </authorList>
    </citation>
    <scope>NUCLEOTIDE SEQUENCE</scope>
</reference>
<dbReference type="SMART" id="SM00455">
    <property type="entry name" value="RBD"/>
    <property type="match status" value="1"/>
</dbReference>
<feature type="region of interest" description="Disordered" evidence="2">
    <location>
        <begin position="107"/>
        <end position="133"/>
    </location>
</feature>
<dbReference type="Pfam" id="PF00615">
    <property type="entry name" value="RGS"/>
    <property type="match status" value="1"/>
</dbReference>
<dbReference type="PROSITE" id="PS50898">
    <property type="entry name" value="RBD"/>
    <property type="match status" value="1"/>
</dbReference>
<dbReference type="SMART" id="SM00315">
    <property type="entry name" value="RGS"/>
    <property type="match status" value="1"/>
</dbReference>
<dbReference type="InterPro" id="IPR029071">
    <property type="entry name" value="Ubiquitin-like_domsf"/>
</dbReference>
<protein>
    <recommendedName>
        <fullName evidence="8">Regulator of G-protein signaling 12</fullName>
    </recommendedName>
</protein>
<dbReference type="EMBL" id="CAXAQS010000114">
    <property type="protein sequence ID" value="CAK9250118.1"/>
    <property type="molecule type" value="Genomic_DNA"/>
</dbReference>
<feature type="compositionally biased region" description="Basic residues" evidence="2">
    <location>
        <begin position="107"/>
        <end position="128"/>
    </location>
</feature>
<keyword evidence="1" id="KW-0343">GTPase activation</keyword>
<dbReference type="Gene3D" id="2.30.29.30">
    <property type="entry name" value="Pleckstrin-homology domain (PH domain)/Phosphotyrosine-binding domain (PTB)"/>
    <property type="match status" value="1"/>
</dbReference>
<dbReference type="SUPFAM" id="SSF48097">
    <property type="entry name" value="Regulator of G-protein signaling, RGS"/>
    <property type="match status" value="1"/>
</dbReference>
<dbReference type="InterPro" id="IPR036305">
    <property type="entry name" value="RGS_sf"/>
</dbReference>
<feature type="region of interest" description="Disordered" evidence="2">
    <location>
        <begin position="352"/>
        <end position="375"/>
    </location>
</feature>
<feature type="non-terminal residue" evidence="6">
    <location>
        <position position="1"/>
    </location>
</feature>
<dbReference type="Gene3D" id="3.10.20.90">
    <property type="entry name" value="Phosphatidylinositol 3-kinase Catalytic Subunit, Chain A, domain 1"/>
    <property type="match status" value="2"/>
</dbReference>
<evidence type="ECO:0000256" key="1">
    <source>
        <dbReference type="ARBA" id="ARBA00022468"/>
    </source>
</evidence>
<evidence type="ECO:0000259" key="3">
    <source>
        <dbReference type="PROSITE" id="PS50106"/>
    </source>
</evidence>
<dbReference type="Pfam" id="PF02196">
    <property type="entry name" value="RBD"/>
    <property type="match status" value="1"/>
</dbReference>
<dbReference type="InterPro" id="IPR001478">
    <property type="entry name" value="PDZ"/>
</dbReference>
<dbReference type="InterPro" id="IPR036034">
    <property type="entry name" value="PDZ_sf"/>
</dbReference>
<dbReference type="PRINTS" id="PR01301">
    <property type="entry name" value="RGSPROTEIN"/>
</dbReference>
<evidence type="ECO:0000313" key="6">
    <source>
        <dbReference type="EMBL" id="CAK9250118.1"/>
    </source>
</evidence>
<organism evidence="6 7">
    <name type="scientific">Sphagnum jensenii</name>
    <dbReference type="NCBI Taxonomy" id="128206"/>
    <lineage>
        <taxon>Eukaryota</taxon>
        <taxon>Viridiplantae</taxon>
        <taxon>Streptophyta</taxon>
        <taxon>Embryophyta</taxon>
        <taxon>Bryophyta</taxon>
        <taxon>Sphagnophytina</taxon>
        <taxon>Sphagnopsida</taxon>
        <taxon>Sphagnales</taxon>
        <taxon>Sphagnaceae</taxon>
        <taxon>Sphagnum</taxon>
    </lineage>
</organism>
<dbReference type="Gene3D" id="1.10.167.10">
    <property type="entry name" value="Regulator of G-protein Signalling 4, domain 2"/>
    <property type="match status" value="1"/>
</dbReference>